<protein>
    <submittedName>
        <fullName evidence="1">Uncharacterized protein</fullName>
    </submittedName>
</protein>
<evidence type="ECO:0000313" key="2">
    <source>
        <dbReference type="Proteomes" id="UP001073122"/>
    </source>
</evidence>
<gene>
    <name evidence="1" type="ORF">OF897_08175</name>
</gene>
<proteinExistence type="predicted"/>
<accession>A0ABT3XP39</accession>
<comment type="caution">
    <text evidence="1">The sequence shown here is derived from an EMBL/GenBank/DDBJ whole genome shotgun (WGS) entry which is preliminary data.</text>
</comment>
<reference evidence="1" key="1">
    <citation type="submission" date="2022-10" db="EMBL/GenBank/DDBJ databases">
        <title>Chryseobacterium sp. nov., a novel bacterial species.</title>
        <authorList>
            <person name="Cao Y."/>
        </authorList>
    </citation>
    <scope>NUCLEOTIDE SEQUENCE</scope>
    <source>
        <strain evidence="1">CCTCC AB2015118</strain>
    </source>
</reference>
<dbReference type="Proteomes" id="UP001073122">
    <property type="component" value="Unassembled WGS sequence"/>
</dbReference>
<name>A0ABT3XP39_9FLAO</name>
<keyword evidence="2" id="KW-1185">Reference proteome</keyword>
<dbReference type="RefSeq" id="WP_267265204.1">
    <property type="nucleotide sequence ID" value="NZ_JAOVZW010000008.1"/>
</dbReference>
<evidence type="ECO:0000313" key="1">
    <source>
        <dbReference type="EMBL" id="MCX8523900.1"/>
    </source>
</evidence>
<organism evidence="1 2">
    <name type="scientific">Chryseobacterium formosus</name>
    <dbReference type="NCBI Taxonomy" id="1537363"/>
    <lineage>
        <taxon>Bacteria</taxon>
        <taxon>Pseudomonadati</taxon>
        <taxon>Bacteroidota</taxon>
        <taxon>Flavobacteriia</taxon>
        <taxon>Flavobacteriales</taxon>
        <taxon>Weeksellaceae</taxon>
        <taxon>Chryseobacterium group</taxon>
        <taxon>Chryseobacterium</taxon>
    </lineage>
</organism>
<sequence>MYLFLNLKHHEISTDPEAVFLKSEELLNVNDFISFGDPVICFEKKLNDHVNYYVMHDVVMYKGKIKKFKGKTVLSTKKDLIDYIKTNDIRPVRIMPQQNPDFVIQITDEESALFFYKHNQNDNIE</sequence>
<dbReference type="EMBL" id="JAOVZW010000008">
    <property type="protein sequence ID" value="MCX8523900.1"/>
    <property type="molecule type" value="Genomic_DNA"/>
</dbReference>